<dbReference type="Gene3D" id="3.90.1300.10">
    <property type="entry name" value="Amidase signature (AS) domain"/>
    <property type="match status" value="1"/>
</dbReference>
<feature type="binding site" evidence="6">
    <location>
        <begin position="238"/>
        <end position="241"/>
    </location>
    <ligand>
        <name>substrate</name>
    </ligand>
</feature>
<proteinExistence type="inferred from homology"/>
<comment type="catalytic activity">
    <reaction evidence="1">
        <text>a monocarboxylic acid amide + H2O = a monocarboxylate + NH4(+)</text>
        <dbReference type="Rhea" id="RHEA:12020"/>
        <dbReference type="ChEBI" id="CHEBI:15377"/>
        <dbReference type="ChEBI" id="CHEBI:28938"/>
        <dbReference type="ChEBI" id="CHEBI:35757"/>
        <dbReference type="ChEBI" id="CHEBI:83628"/>
        <dbReference type="EC" id="3.5.1.4"/>
    </reaction>
</comment>
<dbReference type="PIRSF" id="PIRSF001221">
    <property type="entry name" value="Amidase_fungi"/>
    <property type="match status" value="1"/>
</dbReference>
<dbReference type="PROSITE" id="PS00571">
    <property type="entry name" value="AMIDASES"/>
    <property type="match status" value="1"/>
</dbReference>
<evidence type="ECO:0000256" key="6">
    <source>
        <dbReference type="PIRSR" id="PIRSR001221-2"/>
    </source>
</evidence>
<keyword evidence="9" id="KW-1185">Reference proteome</keyword>
<evidence type="ECO:0000256" key="1">
    <source>
        <dbReference type="ARBA" id="ARBA00001311"/>
    </source>
</evidence>
<evidence type="ECO:0000313" key="9">
    <source>
        <dbReference type="Proteomes" id="UP000191408"/>
    </source>
</evidence>
<evidence type="ECO:0000256" key="2">
    <source>
        <dbReference type="ARBA" id="ARBA00009199"/>
    </source>
</evidence>
<gene>
    <name evidence="8" type="ORF">PENPOL_c005G05059</name>
</gene>
<evidence type="ECO:0000259" key="7">
    <source>
        <dbReference type="Pfam" id="PF01425"/>
    </source>
</evidence>
<dbReference type="STRING" id="60169.A0A1V6NMB0"/>
<feature type="active site" description="Charge relay system" evidence="5">
    <location>
        <position position="141"/>
    </location>
</feature>
<feature type="binding site" evidence="6">
    <location>
        <position position="191"/>
    </location>
    <ligand>
        <name>substrate</name>
    </ligand>
</feature>
<dbReference type="PANTHER" id="PTHR46072:SF5">
    <property type="entry name" value="GENERAL AMIDASE-C"/>
    <property type="match status" value="1"/>
</dbReference>
<dbReference type="EMBL" id="MDYM01000005">
    <property type="protein sequence ID" value="OQD65682.1"/>
    <property type="molecule type" value="Genomic_DNA"/>
</dbReference>
<dbReference type="OrthoDB" id="6428749at2759"/>
<dbReference type="InterPro" id="IPR036928">
    <property type="entry name" value="AS_sf"/>
</dbReference>
<feature type="binding site" evidence="6">
    <location>
        <position position="217"/>
    </location>
    <ligand>
        <name>substrate</name>
    </ligand>
</feature>
<comment type="similarity">
    <text evidence="2">Belongs to the amidase family.</text>
</comment>
<dbReference type="PANTHER" id="PTHR46072">
    <property type="entry name" value="AMIDASE-RELATED-RELATED"/>
    <property type="match status" value="1"/>
</dbReference>
<dbReference type="InterPro" id="IPR023631">
    <property type="entry name" value="Amidase_dom"/>
</dbReference>
<evidence type="ECO:0000313" key="8">
    <source>
        <dbReference type="EMBL" id="OQD65682.1"/>
    </source>
</evidence>
<sequence>MMDNMTNLTWQDKCAAKQAEAAGKIPIEWRLTAEIFQQVDKNELKILDVPSKCGILTKEELAITELPDASSLRDKLATQDLSAIKVTTAFCKRAAIAQQLTSCLTETMFSEALVRAEELDAHIKTTGKPFGPLHGIPISLKETFNIKGVPSSLGFASFLDHEPVTQNSVLVDILLEAGAVLYVKTNVPQTMMTADSHNNVFGRVQNPHRNTLTAGGSSGGEGALVAMRGSILGIGTDIAGSIRIPSLCCGTVGFKPSVGRVPYAGQTSAGRPGMPGIAPVAGPICHSVHDADMLLRVVFNAKSDDMDDMALGFPWMQPVKPPNQLTIGVLPEDPQTPLHPNMQRTVGSAIEKLGNAGHHIVNLSQQIDFLGAAADLAFRFFRLDPDQTALQHIRKSGEPAIHSLRVTYDLDGKAEEPTSRGLFDLNVSRAEIAAKMRRVFLDNHLDVIIGPGYQSTAVPHDTYGVPVYTVIANLVDYPACVIPYGSSQETSDADFVRDVEYDPPYLPKEVENAPCHVQLIGRRQKDEVLMQHALIVEEALAK</sequence>
<keyword evidence="4" id="KW-0378">Hydrolase</keyword>
<organism evidence="8 9">
    <name type="scientific">Penicillium polonicum</name>
    <dbReference type="NCBI Taxonomy" id="60169"/>
    <lineage>
        <taxon>Eukaryota</taxon>
        <taxon>Fungi</taxon>
        <taxon>Dikarya</taxon>
        <taxon>Ascomycota</taxon>
        <taxon>Pezizomycotina</taxon>
        <taxon>Eurotiomycetes</taxon>
        <taxon>Eurotiomycetidae</taxon>
        <taxon>Eurotiales</taxon>
        <taxon>Aspergillaceae</taxon>
        <taxon>Penicillium</taxon>
    </lineage>
</organism>
<comment type="caution">
    <text evidence="8">The sequence shown here is derived from an EMBL/GenBank/DDBJ whole genome shotgun (WGS) entry which is preliminary data.</text>
</comment>
<evidence type="ECO:0000256" key="5">
    <source>
        <dbReference type="PIRSR" id="PIRSR001221-1"/>
    </source>
</evidence>
<reference evidence="9" key="1">
    <citation type="journal article" date="2017" name="Nat. Microbiol.">
        <title>Global analysis of biosynthetic gene clusters reveals vast potential of secondary metabolite production in Penicillium species.</title>
        <authorList>
            <person name="Nielsen J.C."/>
            <person name="Grijseels S."/>
            <person name="Prigent S."/>
            <person name="Ji B."/>
            <person name="Dainat J."/>
            <person name="Nielsen K.F."/>
            <person name="Frisvad J.C."/>
            <person name="Workman M."/>
            <person name="Nielsen J."/>
        </authorList>
    </citation>
    <scope>NUCLEOTIDE SEQUENCE [LARGE SCALE GENOMIC DNA]</scope>
    <source>
        <strain evidence="9">IBT 4502</strain>
    </source>
</reference>
<feature type="active site" description="Acyl-ester intermediate" evidence="5">
    <location>
        <position position="241"/>
    </location>
</feature>
<dbReference type="Proteomes" id="UP000191408">
    <property type="component" value="Unassembled WGS sequence"/>
</dbReference>
<dbReference type="GO" id="GO:0004040">
    <property type="term" value="F:amidase activity"/>
    <property type="evidence" value="ECO:0007669"/>
    <property type="project" value="UniProtKB-EC"/>
</dbReference>
<dbReference type="Pfam" id="PF01425">
    <property type="entry name" value="Amidase"/>
    <property type="match status" value="1"/>
</dbReference>
<evidence type="ECO:0000256" key="4">
    <source>
        <dbReference type="ARBA" id="ARBA00022801"/>
    </source>
</evidence>
<name>A0A1V6NMB0_PENPO</name>
<evidence type="ECO:0000256" key="3">
    <source>
        <dbReference type="ARBA" id="ARBA00012922"/>
    </source>
</evidence>
<feature type="domain" description="Amidase" evidence="7">
    <location>
        <begin position="86"/>
        <end position="529"/>
    </location>
</feature>
<protein>
    <recommendedName>
        <fullName evidence="3">amidase</fullName>
        <ecNumber evidence="3">3.5.1.4</ecNumber>
    </recommendedName>
</protein>
<accession>A0A1V6NMB0</accession>
<dbReference type="AlphaFoldDB" id="A0A1V6NMB0"/>
<dbReference type="SUPFAM" id="SSF75304">
    <property type="entry name" value="Amidase signature (AS) enzymes"/>
    <property type="match status" value="1"/>
</dbReference>
<dbReference type="EC" id="3.5.1.4" evidence="3"/>
<dbReference type="InterPro" id="IPR020556">
    <property type="entry name" value="Amidase_CS"/>
</dbReference>
<feature type="active site" description="Charge relay system" evidence="5">
    <location>
        <position position="217"/>
    </location>
</feature>